<gene>
    <name evidence="1" type="ORF">LCGC14_2941080</name>
</gene>
<dbReference type="AlphaFoldDB" id="A0A0F9A936"/>
<name>A0A0F9A936_9ZZZZ</name>
<comment type="caution">
    <text evidence="1">The sequence shown here is derived from an EMBL/GenBank/DDBJ whole genome shotgun (WGS) entry which is preliminary data.</text>
</comment>
<dbReference type="EMBL" id="LAZR01058993">
    <property type="protein sequence ID" value="KKK68731.1"/>
    <property type="molecule type" value="Genomic_DNA"/>
</dbReference>
<evidence type="ECO:0000313" key="1">
    <source>
        <dbReference type="EMBL" id="KKK68731.1"/>
    </source>
</evidence>
<reference evidence="1" key="1">
    <citation type="journal article" date="2015" name="Nature">
        <title>Complex archaea that bridge the gap between prokaryotes and eukaryotes.</title>
        <authorList>
            <person name="Spang A."/>
            <person name="Saw J.H."/>
            <person name="Jorgensen S.L."/>
            <person name="Zaremba-Niedzwiedzka K."/>
            <person name="Martijn J."/>
            <person name="Lind A.E."/>
            <person name="van Eijk R."/>
            <person name="Schleper C."/>
            <person name="Guy L."/>
            <person name="Ettema T.J."/>
        </authorList>
    </citation>
    <scope>NUCLEOTIDE SEQUENCE</scope>
</reference>
<proteinExistence type="predicted"/>
<sequence length="49" mass="5710">MDQQGRPATWQEWADLLKEQIKIQEMSLELLKAQFTVTITHISKPAEVK</sequence>
<protein>
    <submittedName>
        <fullName evidence="1">Uncharacterized protein</fullName>
    </submittedName>
</protein>
<organism evidence="1">
    <name type="scientific">marine sediment metagenome</name>
    <dbReference type="NCBI Taxonomy" id="412755"/>
    <lineage>
        <taxon>unclassified sequences</taxon>
        <taxon>metagenomes</taxon>
        <taxon>ecological metagenomes</taxon>
    </lineage>
</organism>
<accession>A0A0F9A936</accession>